<reference evidence="3" key="1">
    <citation type="submission" date="2016-11" db="EMBL/GenBank/DDBJ databases">
        <authorList>
            <person name="Varghese N."/>
            <person name="Submissions S."/>
        </authorList>
    </citation>
    <scope>NUCLEOTIDE SEQUENCE [LARGE SCALE GENOMIC DNA]</scope>
    <source>
        <strain evidence="3">DSM 10349</strain>
    </source>
</reference>
<keyword evidence="1" id="KW-0472">Membrane</keyword>
<evidence type="ECO:0008006" key="4">
    <source>
        <dbReference type="Google" id="ProtNLM"/>
    </source>
</evidence>
<evidence type="ECO:0000256" key="1">
    <source>
        <dbReference type="SAM" id="Phobius"/>
    </source>
</evidence>
<evidence type="ECO:0000313" key="3">
    <source>
        <dbReference type="Proteomes" id="UP000183997"/>
    </source>
</evidence>
<name>A0A1M6PFC7_9FIRM</name>
<feature type="transmembrane region" description="Helical" evidence="1">
    <location>
        <begin position="41"/>
        <end position="62"/>
    </location>
</feature>
<keyword evidence="1" id="KW-1133">Transmembrane helix</keyword>
<keyword evidence="1" id="KW-0812">Transmembrane</keyword>
<protein>
    <recommendedName>
        <fullName evidence="4">CNNM transmembrane domain-containing protein</fullName>
    </recommendedName>
</protein>
<dbReference type="EMBL" id="FRAR01000006">
    <property type="protein sequence ID" value="SHK06631.1"/>
    <property type="molecule type" value="Genomic_DNA"/>
</dbReference>
<keyword evidence="3" id="KW-1185">Reference proteome</keyword>
<dbReference type="Proteomes" id="UP000183997">
    <property type="component" value="Unassembled WGS sequence"/>
</dbReference>
<dbReference type="STRING" id="1121421.SAMN02745123_00552"/>
<evidence type="ECO:0000313" key="2">
    <source>
        <dbReference type="EMBL" id="SHK06631.1"/>
    </source>
</evidence>
<gene>
    <name evidence="2" type="ORF">SAMN02745123_00552</name>
</gene>
<organism evidence="2 3">
    <name type="scientific">Desulforamulus aeronauticus DSM 10349</name>
    <dbReference type="NCBI Taxonomy" id="1121421"/>
    <lineage>
        <taxon>Bacteria</taxon>
        <taxon>Bacillati</taxon>
        <taxon>Bacillota</taxon>
        <taxon>Clostridia</taxon>
        <taxon>Eubacteriales</taxon>
        <taxon>Peptococcaceae</taxon>
        <taxon>Desulforamulus</taxon>
    </lineage>
</organism>
<dbReference type="AlphaFoldDB" id="A0A1M6PFC7"/>
<proteinExistence type="predicted"/>
<feature type="transmembrane region" description="Helical" evidence="1">
    <location>
        <begin position="12"/>
        <end position="35"/>
    </location>
</feature>
<sequence>MKKFLGNQKTNISIHYLLLVFFGSFVLAVIFSLLSETLTRAVQSVIISLAGLLFIILIGILADIIGTAATAAQEAPFHAKAAKRVRGGKEGVFLLRNADKVANICNDVIGDIAGTVSGALGISIMVKIVSENPGIDAFIANIMFTALIASLTVSGKALGKTLALSRANDVIFFVGKFFAYWEKLTGKSLGKKSRARS</sequence>
<accession>A0A1M6PFC7</accession>